<reference evidence="1" key="1">
    <citation type="submission" date="2020-04" db="EMBL/GenBank/DDBJ databases">
        <authorList>
            <person name="Chiriac C."/>
            <person name="Salcher M."/>
            <person name="Ghai R."/>
            <person name="Kavagutti S V."/>
        </authorList>
    </citation>
    <scope>NUCLEOTIDE SEQUENCE</scope>
</reference>
<protein>
    <submittedName>
        <fullName evidence="1">Uncharacterized protein</fullName>
    </submittedName>
</protein>
<proteinExistence type="predicted"/>
<evidence type="ECO:0000313" key="2">
    <source>
        <dbReference type="EMBL" id="CAB4173226.1"/>
    </source>
</evidence>
<gene>
    <name evidence="1" type="ORF">UFOVP309_26</name>
    <name evidence="2" type="ORF">UFOVP946_33</name>
</gene>
<evidence type="ECO:0000313" key="1">
    <source>
        <dbReference type="EMBL" id="CAB4136536.1"/>
    </source>
</evidence>
<dbReference type="EMBL" id="LR796320">
    <property type="protein sequence ID" value="CAB4136536.1"/>
    <property type="molecule type" value="Genomic_DNA"/>
</dbReference>
<organism evidence="1">
    <name type="scientific">uncultured Caudovirales phage</name>
    <dbReference type="NCBI Taxonomy" id="2100421"/>
    <lineage>
        <taxon>Viruses</taxon>
        <taxon>Duplodnaviria</taxon>
        <taxon>Heunggongvirae</taxon>
        <taxon>Uroviricota</taxon>
        <taxon>Caudoviricetes</taxon>
        <taxon>Peduoviridae</taxon>
        <taxon>Maltschvirus</taxon>
        <taxon>Maltschvirus maltsch</taxon>
    </lineage>
</organism>
<sequence length="95" mass="10534">MSAIINVSLRVDKLPKEKFVSGKDGAVYYNFTVGVNDEANQFGQNVSLTDSQTQEEREAKKPKVYLGNGNVVWTNGEIKTAPKKEKAEVVDNLPF</sequence>
<dbReference type="EMBL" id="LR796897">
    <property type="protein sequence ID" value="CAB4173226.1"/>
    <property type="molecule type" value="Genomic_DNA"/>
</dbReference>
<name>A0A6J5LU41_9CAUD</name>
<accession>A0A6J5LU41</accession>